<dbReference type="PANTHER" id="PTHR39267:SF1">
    <property type="entry name" value="SURVIVAL MOTOR NEURON PROTEIN"/>
    <property type="match status" value="1"/>
</dbReference>
<evidence type="ECO:0008006" key="3">
    <source>
        <dbReference type="Google" id="ProtNLM"/>
    </source>
</evidence>
<accession>A0A699LE83</accession>
<dbReference type="PANTHER" id="PTHR39267">
    <property type="entry name" value="SURVIVAL MOTOR NEURON-LIKE PROTEIN 1"/>
    <property type="match status" value="1"/>
</dbReference>
<name>A0A699LE83_TANCI</name>
<dbReference type="InterPro" id="IPR040424">
    <property type="entry name" value="Smn1"/>
</dbReference>
<evidence type="ECO:0000313" key="2">
    <source>
        <dbReference type="EMBL" id="GFB29866.1"/>
    </source>
</evidence>
<evidence type="ECO:0000256" key="1">
    <source>
        <dbReference type="SAM" id="MobiDB-lite"/>
    </source>
</evidence>
<gene>
    <name evidence="2" type="ORF">Tci_701837</name>
</gene>
<proteinExistence type="predicted"/>
<sequence>MINYFDFCNETIFAQILHLKEGDNGSPKEEKTTKDTEENLHNVLDESNEPKSPHVETDDNITDIPKDTTISVSEKSTSEVVEQHVDPSNGDQVHEADGTYTNAENAEHYNVLLNQYNAVEEQRQKLLQQLYQYGNWDYQGYGYGYGSAYDSQYQTVPAAQTSEPPVCSCRPYVCPYSTAAVSSPETCVAGTALAHNGNSVSLKDDDFIKAAMGAVDRALSFNKETSEGKNGEKLETDSGEIVQDKSSLTDLSAVLNAWFSAGFYTGKYLSEQASAKK</sequence>
<dbReference type="EMBL" id="BKCJ010596183">
    <property type="protein sequence ID" value="GFB29866.1"/>
    <property type="molecule type" value="Genomic_DNA"/>
</dbReference>
<protein>
    <recommendedName>
        <fullName evidence="3">Survival motor neuron Tudor domain-containing protein</fullName>
    </recommendedName>
</protein>
<feature type="compositionally biased region" description="Basic and acidic residues" evidence="1">
    <location>
        <begin position="22"/>
        <end position="57"/>
    </location>
</feature>
<feature type="region of interest" description="Disordered" evidence="1">
    <location>
        <begin position="22"/>
        <end position="65"/>
    </location>
</feature>
<reference evidence="2" key="1">
    <citation type="journal article" date="2019" name="Sci. Rep.">
        <title>Draft genome of Tanacetum cinerariifolium, the natural source of mosquito coil.</title>
        <authorList>
            <person name="Yamashiro T."/>
            <person name="Shiraishi A."/>
            <person name="Satake H."/>
            <person name="Nakayama K."/>
        </authorList>
    </citation>
    <scope>NUCLEOTIDE SEQUENCE</scope>
</reference>
<comment type="caution">
    <text evidence="2">The sequence shown here is derived from an EMBL/GenBank/DDBJ whole genome shotgun (WGS) entry which is preliminary data.</text>
</comment>
<dbReference type="AlphaFoldDB" id="A0A699LE83"/>
<organism evidence="2">
    <name type="scientific">Tanacetum cinerariifolium</name>
    <name type="common">Dalmatian daisy</name>
    <name type="synonym">Chrysanthemum cinerariifolium</name>
    <dbReference type="NCBI Taxonomy" id="118510"/>
    <lineage>
        <taxon>Eukaryota</taxon>
        <taxon>Viridiplantae</taxon>
        <taxon>Streptophyta</taxon>
        <taxon>Embryophyta</taxon>
        <taxon>Tracheophyta</taxon>
        <taxon>Spermatophyta</taxon>
        <taxon>Magnoliopsida</taxon>
        <taxon>eudicotyledons</taxon>
        <taxon>Gunneridae</taxon>
        <taxon>Pentapetalae</taxon>
        <taxon>asterids</taxon>
        <taxon>campanulids</taxon>
        <taxon>Asterales</taxon>
        <taxon>Asteraceae</taxon>
        <taxon>Asteroideae</taxon>
        <taxon>Anthemideae</taxon>
        <taxon>Anthemidinae</taxon>
        <taxon>Tanacetum</taxon>
    </lineage>
</organism>